<dbReference type="AlphaFoldDB" id="A0A8S1LKH0"/>
<dbReference type="SMART" id="SM00100">
    <property type="entry name" value="cNMP"/>
    <property type="match status" value="1"/>
</dbReference>
<feature type="domain" description="Cyclic nucleotide-binding" evidence="2">
    <location>
        <begin position="142"/>
        <end position="255"/>
    </location>
</feature>
<dbReference type="PROSITE" id="PS50042">
    <property type="entry name" value="CNMP_BINDING_3"/>
    <property type="match status" value="2"/>
</dbReference>
<proteinExistence type="predicted"/>
<dbReference type="InterPro" id="IPR018488">
    <property type="entry name" value="cNMP-bd_CS"/>
</dbReference>
<evidence type="ECO:0000313" key="3">
    <source>
        <dbReference type="EMBL" id="CAD8065833.1"/>
    </source>
</evidence>
<feature type="coiled-coil region" evidence="1">
    <location>
        <begin position="409"/>
        <end position="464"/>
    </location>
</feature>
<evidence type="ECO:0000256" key="1">
    <source>
        <dbReference type="SAM" id="Coils"/>
    </source>
</evidence>
<dbReference type="PANTHER" id="PTHR23011:SF28">
    <property type="entry name" value="CYCLIC NUCLEOTIDE-BINDING DOMAIN CONTAINING PROTEIN"/>
    <property type="match status" value="1"/>
</dbReference>
<evidence type="ECO:0000313" key="4">
    <source>
        <dbReference type="Proteomes" id="UP000688137"/>
    </source>
</evidence>
<dbReference type="OMA" id="QVFSICE"/>
<gene>
    <name evidence="3" type="ORF">PPRIM_AZ9-3.1.T0380126</name>
</gene>
<reference evidence="3" key="1">
    <citation type="submission" date="2021-01" db="EMBL/GenBank/DDBJ databases">
        <authorList>
            <consortium name="Genoscope - CEA"/>
            <person name="William W."/>
        </authorList>
    </citation>
    <scope>NUCLEOTIDE SEQUENCE</scope>
</reference>
<dbReference type="PROSITE" id="PS00888">
    <property type="entry name" value="CNMP_BINDING_1"/>
    <property type="match status" value="1"/>
</dbReference>
<dbReference type="Proteomes" id="UP000688137">
    <property type="component" value="Unassembled WGS sequence"/>
</dbReference>
<dbReference type="Pfam" id="PF00027">
    <property type="entry name" value="cNMP_binding"/>
    <property type="match status" value="1"/>
</dbReference>
<protein>
    <recommendedName>
        <fullName evidence="2">Cyclic nucleotide-binding domain-containing protein</fullName>
    </recommendedName>
</protein>
<sequence length="486" mass="58217">MKTKQRRSISSESKKPSNDYTFRTIQLATPQIEYMTSRSTTASVEKKLHKLGKLRNEQNLQLNNTINYDDQSIRNSLLYQNEDWGKFEFPSWLKSRTDFMKLRKSKHFDYHLQVFSICEQDPFRRSEELIEIVAHYLVKLDFFRLMPYKMIKQIASRLQAKSYEEDEIICKKGEKGDSMYIIFDGKVEVIGQKNQVLGPKSLIDRNSLEFDYFRNNTLQAITVTHLLILNRIEYITILNHNMKAEHLNHERFIKSHQLFSHFPVERLNKFCSLLQGKYLTNNETLYSIGDLIDYLYIVKQGTLARQIVMDLEDQNRWPINQKKWLSQIITRTISFNIEFEIGQLVGYSDIIDSDFDSEKKRKETIYAKTDCFLLYVSKSQFFQVFTQADIQYFQNYQNQNPPLTQEQLIKDTRQKQNEQKQKLQMVNQAIYSHLRQFSFDYETLKKKEQKYEQVTKNQKKASREFTNRYKIIRREKKLKLISLENY</sequence>
<dbReference type="InterPro" id="IPR000595">
    <property type="entry name" value="cNMP-bd_dom"/>
</dbReference>
<keyword evidence="1" id="KW-0175">Coiled coil</keyword>
<dbReference type="CDD" id="cd00038">
    <property type="entry name" value="CAP_ED"/>
    <property type="match status" value="2"/>
</dbReference>
<keyword evidence="4" id="KW-1185">Reference proteome</keyword>
<feature type="domain" description="Cyclic nucleotide-binding" evidence="2">
    <location>
        <begin position="258"/>
        <end position="385"/>
    </location>
</feature>
<comment type="caution">
    <text evidence="3">The sequence shown here is derived from an EMBL/GenBank/DDBJ whole genome shotgun (WGS) entry which is preliminary data.</text>
</comment>
<evidence type="ECO:0000259" key="2">
    <source>
        <dbReference type="PROSITE" id="PS50042"/>
    </source>
</evidence>
<dbReference type="EMBL" id="CAJJDM010000037">
    <property type="protein sequence ID" value="CAD8065833.1"/>
    <property type="molecule type" value="Genomic_DNA"/>
</dbReference>
<name>A0A8S1LKH0_PARPR</name>
<dbReference type="PANTHER" id="PTHR23011">
    <property type="entry name" value="CYCLIC NUCLEOTIDE-BINDING DOMAIN CONTAINING PROTEIN"/>
    <property type="match status" value="1"/>
</dbReference>
<accession>A0A8S1LKH0</accession>
<organism evidence="3 4">
    <name type="scientific">Paramecium primaurelia</name>
    <dbReference type="NCBI Taxonomy" id="5886"/>
    <lineage>
        <taxon>Eukaryota</taxon>
        <taxon>Sar</taxon>
        <taxon>Alveolata</taxon>
        <taxon>Ciliophora</taxon>
        <taxon>Intramacronucleata</taxon>
        <taxon>Oligohymenophorea</taxon>
        <taxon>Peniculida</taxon>
        <taxon>Parameciidae</taxon>
        <taxon>Paramecium</taxon>
    </lineage>
</organism>